<name>F3Z0K8_DESAF</name>
<dbReference type="Proteomes" id="UP000007844">
    <property type="component" value="Chromosome"/>
</dbReference>
<keyword evidence="1" id="KW-0472">Membrane</keyword>
<evidence type="ECO:0000313" key="3">
    <source>
        <dbReference type="Proteomes" id="UP000007844"/>
    </source>
</evidence>
<gene>
    <name evidence="2" type="ORF">Desaf_1495</name>
</gene>
<dbReference type="EMBL" id="CP003221">
    <property type="protein sequence ID" value="EGJ49832.1"/>
    <property type="molecule type" value="Genomic_DNA"/>
</dbReference>
<reference evidence="2 3" key="1">
    <citation type="journal article" date="2011" name="J. Bacteriol.">
        <title>Genome sequence of the mercury-methylating and pleomorphic Desulfovibrio africanus Strain Walvis Bay.</title>
        <authorList>
            <person name="Brown S.D."/>
            <person name="Wall J.D."/>
            <person name="Kucken A.M."/>
            <person name="Gilmour C.C."/>
            <person name="Podar M."/>
            <person name="Brandt C.C."/>
            <person name="Teshima H."/>
            <person name="Detter J.C."/>
            <person name="Han C.S."/>
            <person name="Land M.L."/>
            <person name="Lucas S."/>
            <person name="Han J."/>
            <person name="Pennacchio L."/>
            <person name="Nolan M."/>
            <person name="Pitluck S."/>
            <person name="Woyke T."/>
            <person name="Goodwin L."/>
            <person name="Palumbo A.V."/>
            <person name="Elias D.A."/>
        </authorList>
    </citation>
    <scope>NUCLEOTIDE SEQUENCE [LARGE SCALE GENOMIC DNA]</scope>
    <source>
        <strain evidence="2 3">Walvis Bay</strain>
    </source>
</reference>
<keyword evidence="1" id="KW-0812">Transmembrane</keyword>
<sequence length="35" mass="3789" precursor="true">MQKAKQIAVAMYVVAMTVLVYAMPVMAWGGDGGNW</sequence>
<protein>
    <submittedName>
        <fullName evidence="2">Uncharacterized protein</fullName>
    </submittedName>
</protein>
<evidence type="ECO:0000256" key="1">
    <source>
        <dbReference type="SAM" id="Phobius"/>
    </source>
</evidence>
<organism evidence="2 3">
    <name type="scientific">Desulfocurvibacter africanus subsp. africanus str. Walvis Bay</name>
    <dbReference type="NCBI Taxonomy" id="690850"/>
    <lineage>
        <taxon>Bacteria</taxon>
        <taxon>Pseudomonadati</taxon>
        <taxon>Thermodesulfobacteriota</taxon>
        <taxon>Desulfovibrionia</taxon>
        <taxon>Desulfovibrionales</taxon>
        <taxon>Desulfovibrionaceae</taxon>
        <taxon>Desulfocurvibacter</taxon>
    </lineage>
</organism>
<keyword evidence="3" id="KW-1185">Reference proteome</keyword>
<evidence type="ECO:0000313" key="2">
    <source>
        <dbReference type="EMBL" id="EGJ49832.1"/>
    </source>
</evidence>
<dbReference type="KEGG" id="daf:Desaf_1495"/>
<feature type="transmembrane region" description="Helical" evidence="1">
    <location>
        <begin position="7"/>
        <end position="29"/>
    </location>
</feature>
<accession>F3Z0K8</accession>
<dbReference type="HOGENOM" id="CLU_3364578_0_0_7"/>
<keyword evidence="1" id="KW-1133">Transmembrane helix</keyword>
<dbReference type="AlphaFoldDB" id="F3Z0K8"/>
<proteinExistence type="predicted"/>